<dbReference type="EMBL" id="VSSQ01061242">
    <property type="protein sequence ID" value="MPN14608.1"/>
    <property type="molecule type" value="Genomic_DNA"/>
</dbReference>
<proteinExistence type="predicted"/>
<dbReference type="AlphaFoldDB" id="A0A645FJM6"/>
<evidence type="ECO:0000313" key="1">
    <source>
        <dbReference type="EMBL" id="MPN14608.1"/>
    </source>
</evidence>
<sequence length="58" mass="7127">MEKIGRLPFTEPNDLYYIKNNKRPYEFILYVSNKLKDKKIIHVKIVCIQMRIRLLLFK</sequence>
<accession>A0A645FJM6</accession>
<comment type="caution">
    <text evidence="1">The sequence shown here is derived from an EMBL/GenBank/DDBJ whole genome shotgun (WGS) entry which is preliminary data.</text>
</comment>
<name>A0A645FJM6_9ZZZZ</name>
<protein>
    <submittedName>
        <fullName evidence="1">Uncharacterized protein</fullName>
    </submittedName>
</protein>
<organism evidence="1">
    <name type="scientific">bioreactor metagenome</name>
    <dbReference type="NCBI Taxonomy" id="1076179"/>
    <lineage>
        <taxon>unclassified sequences</taxon>
        <taxon>metagenomes</taxon>
        <taxon>ecological metagenomes</taxon>
    </lineage>
</organism>
<gene>
    <name evidence="1" type="ORF">SDC9_161935</name>
</gene>
<reference evidence="1" key="1">
    <citation type="submission" date="2019-08" db="EMBL/GenBank/DDBJ databases">
        <authorList>
            <person name="Kucharzyk K."/>
            <person name="Murdoch R.W."/>
            <person name="Higgins S."/>
            <person name="Loffler F."/>
        </authorList>
    </citation>
    <scope>NUCLEOTIDE SEQUENCE</scope>
</reference>